<dbReference type="EMBL" id="AMCI01005401">
    <property type="protein sequence ID" value="EJW96204.1"/>
    <property type="molecule type" value="Genomic_DNA"/>
</dbReference>
<organism evidence="1">
    <name type="scientific">gut metagenome</name>
    <dbReference type="NCBI Taxonomy" id="749906"/>
    <lineage>
        <taxon>unclassified sequences</taxon>
        <taxon>metagenomes</taxon>
        <taxon>organismal metagenomes</taxon>
    </lineage>
</organism>
<evidence type="ECO:0000313" key="1">
    <source>
        <dbReference type="EMBL" id="EJW96204.1"/>
    </source>
</evidence>
<reference evidence="1" key="1">
    <citation type="journal article" date="2012" name="PLoS ONE">
        <title>Gene sets for utilization of primary and secondary nutrition supplies in the distal gut of endangered iberian lynx.</title>
        <authorList>
            <person name="Alcaide M."/>
            <person name="Messina E."/>
            <person name="Richter M."/>
            <person name="Bargiela R."/>
            <person name="Peplies J."/>
            <person name="Huws S.A."/>
            <person name="Newbold C.J."/>
            <person name="Golyshin P.N."/>
            <person name="Simon M.A."/>
            <person name="Lopez G."/>
            <person name="Yakimov M.M."/>
            <person name="Ferrer M."/>
        </authorList>
    </citation>
    <scope>NUCLEOTIDE SEQUENCE</scope>
</reference>
<proteinExistence type="predicted"/>
<name>J9G9S9_9ZZZZ</name>
<sequence>MLSTDYQYRISILFSARRHIFLRYVCHQINKSCAPAAPAQSIPADVQYCCHLKQAHQIHIPLPDFPLSRKGAATFRSKVKSFLHRQRFLCIVYKSPAHFRALDCICHCP</sequence>
<dbReference type="AlphaFoldDB" id="J9G9S9"/>
<comment type="caution">
    <text evidence="1">The sequence shown here is derived from an EMBL/GenBank/DDBJ whole genome shotgun (WGS) entry which is preliminary data.</text>
</comment>
<protein>
    <submittedName>
        <fullName evidence="1">Uncharacterized protein</fullName>
    </submittedName>
</protein>
<accession>J9G9S9</accession>
<gene>
    <name evidence="1" type="ORF">EVA_15690</name>
</gene>